<evidence type="ECO:0000313" key="2">
    <source>
        <dbReference type="Proteomes" id="UP001161390"/>
    </source>
</evidence>
<comment type="caution">
    <text evidence="1">The sequence shown here is derived from an EMBL/GenBank/DDBJ whole genome shotgun (WGS) entry which is preliminary data.</text>
</comment>
<dbReference type="Proteomes" id="UP001161390">
    <property type="component" value="Unassembled WGS sequence"/>
</dbReference>
<proteinExistence type="predicted"/>
<protein>
    <submittedName>
        <fullName evidence="1">Uncharacterized protein</fullName>
    </submittedName>
</protein>
<organism evidence="1 2">
    <name type="scientific">Algimonas porphyrae</name>
    <dbReference type="NCBI Taxonomy" id="1128113"/>
    <lineage>
        <taxon>Bacteria</taxon>
        <taxon>Pseudomonadati</taxon>
        <taxon>Pseudomonadota</taxon>
        <taxon>Alphaproteobacteria</taxon>
        <taxon>Maricaulales</taxon>
        <taxon>Robiginitomaculaceae</taxon>
        <taxon>Algimonas</taxon>
    </lineage>
</organism>
<keyword evidence="2" id="KW-1185">Reference proteome</keyword>
<reference evidence="1" key="2">
    <citation type="submission" date="2023-01" db="EMBL/GenBank/DDBJ databases">
        <title>Draft genome sequence of Algimonas porphyrae strain NBRC 108216.</title>
        <authorList>
            <person name="Sun Q."/>
            <person name="Mori K."/>
        </authorList>
    </citation>
    <scope>NUCLEOTIDE SEQUENCE</scope>
    <source>
        <strain evidence="1">NBRC 108216</strain>
    </source>
</reference>
<name>A0ABQ5V3S1_9PROT</name>
<dbReference type="EMBL" id="BSNJ01000011">
    <property type="protein sequence ID" value="GLQ22108.1"/>
    <property type="molecule type" value="Genomic_DNA"/>
</dbReference>
<gene>
    <name evidence="1" type="ORF">GCM10007854_30630</name>
</gene>
<accession>A0ABQ5V3S1</accession>
<reference evidence="1" key="1">
    <citation type="journal article" date="2014" name="Int. J. Syst. Evol. Microbiol.">
        <title>Complete genome of a new Firmicutes species belonging to the dominant human colonic microbiota ('Ruminococcus bicirculans') reveals two chromosomes and a selective capacity to utilize plant glucans.</title>
        <authorList>
            <consortium name="NISC Comparative Sequencing Program"/>
            <person name="Wegmann U."/>
            <person name="Louis P."/>
            <person name="Goesmann A."/>
            <person name="Henrissat B."/>
            <person name="Duncan S.H."/>
            <person name="Flint H.J."/>
        </authorList>
    </citation>
    <scope>NUCLEOTIDE SEQUENCE</scope>
    <source>
        <strain evidence="1">NBRC 108216</strain>
    </source>
</reference>
<evidence type="ECO:0000313" key="1">
    <source>
        <dbReference type="EMBL" id="GLQ22108.1"/>
    </source>
</evidence>
<sequence>MGAKWRQQRSETPVFIDPVSGAIHIDASAMPHDLASPDQSLDIGLERNLGLALMRGYPSLGEALSSPGRNDLIVTQMEAIASFPSLVTASPDDIPSGIAVSRDFTQPLFDTGPGWANAEFWKQAFEASRTQAALKSKDYFTAIFTALGAAADEGRAQPTQLFEMMDIVFRDDLGWARFDGDGFGRAYATAMAAHQLDEETFMSDSEDVTLKAEAHLAKEVGVSALDPLTSKFLDLEIAGSKLRETELAITICEIAGADCIATDKVRLLFEGQAIDARAGLRTYPSRNGDLVTVTGSNRIQMTLPSRRANFGGDDKQFFGLKLGVSNLTPDDTVAYRMTISLVVREASCEWSAMAATMNPWWRGDLDGPGSLTPDLQDMPADIRMEISQGLRDSWILTQDDYWTEIGLDEQVFRDGMNEHELRLHVPDDWDVTTVPQIWQNAPKKGDLARYFSRLMPSAAEATLSGSVTDSGTVCVSPVATSALMDMSVLSEAAPDEMLRQMALPEELLNESDDGMDEFEGMAAILRNMATDDGHPQNNPNATLILQIFSPNLFTQQMGLIPSGAMVPLSHSGFDGWRKNAGFNIYVRIPDVAPQDFISGQFPIEGLVLPAIGDEDIEPSDYPPFYMWGEASGDDIKFEDYIAPKLTGTITISKRVEGAAIASLEMSGNTYRRDGHDTSGTGPDVTSVGTTTIKIDRMFLLGLSEGEPLPVLNMFDLTTARLQ</sequence>